<dbReference type="InterPro" id="IPR012334">
    <property type="entry name" value="Pectin_lyas_fold"/>
</dbReference>
<dbReference type="HOGENOM" id="CLU_012243_1_0_1"/>
<organism evidence="12 13">
    <name type="scientific">Pestalotiopsis fici (strain W106-1 / CGMCC3.15140)</name>
    <dbReference type="NCBI Taxonomy" id="1229662"/>
    <lineage>
        <taxon>Eukaryota</taxon>
        <taxon>Fungi</taxon>
        <taxon>Dikarya</taxon>
        <taxon>Ascomycota</taxon>
        <taxon>Pezizomycotina</taxon>
        <taxon>Sordariomycetes</taxon>
        <taxon>Xylariomycetidae</taxon>
        <taxon>Amphisphaeriales</taxon>
        <taxon>Sporocadaceae</taxon>
        <taxon>Pestalotiopsis</taxon>
    </lineage>
</organism>
<keyword evidence="7" id="KW-0378">Hydrolase</keyword>
<feature type="domain" description="Pectinesterase catalytic" evidence="11">
    <location>
        <begin position="29"/>
        <end position="295"/>
    </location>
</feature>
<feature type="signal peptide" evidence="10">
    <location>
        <begin position="1"/>
        <end position="16"/>
    </location>
</feature>
<reference evidence="13" key="1">
    <citation type="journal article" date="2015" name="BMC Genomics">
        <title>Genomic and transcriptomic analysis of the endophytic fungus Pestalotiopsis fici reveals its lifestyle and high potential for synthesis of natural products.</title>
        <authorList>
            <person name="Wang X."/>
            <person name="Zhang X."/>
            <person name="Liu L."/>
            <person name="Xiang M."/>
            <person name="Wang W."/>
            <person name="Sun X."/>
            <person name="Che Y."/>
            <person name="Guo L."/>
            <person name="Liu G."/>
            <person name="Guo L."/>
            <person name="Wang C."/>
            <person name="Yin W.B."/>
            <person name="Stadler M."/>
            <person name="Zhang X."/>
            <person name="Liu X."/>
        </authorList>
    </citation>
    <scope>NUCLEOTIDE SEQUENCE [LARGE SCALE GENOMIC DNA]</scope>
    <source>
        <strain evidence="13">W106-1 / CGMCC3.15140</strain>
    </source>
</reference>
<evidence type="ECO:0000256" key="8">
    <source>
        <dbReference type="ARBA" id="ARBA00023085"/>
    </source>
</evidence>
<gene>
    <name evidence="12" type="ORF">PFICI_10202</name>
</gene>
<keyword evidence="6 10" id="KW-0732">Signal</keyword>
<dbReference type="PANTHER" id="PTHR31321:SF127">
    <property type="entry name" value="PECTINESTERASE"/>
    <property type="match status" value="1"/>
</dbReference>
<accession>W3WWB4</accession>
<comment type="subcellular location">
    <subcellularLocation>
        <location evidence="1">Secreted</location>
    </subcellularLocation>
</comment>
<evidence type="ECO:0000256" key="9">
    <source>
        <dbReference type="ARBA" id="ARBA00047928"/>
    </source>
</evidence>
<keyword evidence="8" id="KW-0063">Aspartyl esterase</keyword>
<dbReference type="GO" id="GO:0030599">
    <property type="term" value="F:pectinesterase activity"/>
    <property type="evidence" value="ECO:0007669"/>
    <property type="project" value="UniProtKB-EC"/>
</dbReference>
<evidence type="ECO:0000256" key="2">
    <source>
        <dbReference type="ARBA" id="ARBA00005184"/>
    </source>
</evidence>
<dbReference type="InterPro" id="IPR000070">
    <property type="entry name" value="Pectinesterase_cat"/>
</dbReference>
<dbReference type="AlphaFoldDB" id="W3WWB4"/>
<evidence type="ECO:0000256" key="1">
    <source>
        <dbReference type="ARBA" id="ARBA00004613"/>
    </source>
</evidence>
<keyword evidence="5" id="KW-0964">Secreted</keyword>
<dbReference type="RefSeq" id="XP_007836974.1">
    <property type="nucleotide sequence ID" value="XM_007838783.1"/>
</dbReference>
<comment type="catalytic activity">
    <reaction evidence="9">
        <text>[(1-&gt;4)-alpha-D-galacturonosyl methyl ester](n) + n H2O = [(1-&gt;4)-alpha-D-galacturonosyl](n) + n methanol + n H(+)</text>
        <dbReference type="Rhea" id="RHEA:22380"/>
        <dbReference type="Rhea" id="RHEA-COMP:14570"/>
        <dbReference type="Rhea" id="RHEA-COMP:14573"/>
        <dbReference type="ChEBI" id="CHEBI:15377"/>
        <dbReference type="ChEBI" id="CHEBI:15378"/>
        <dbReference type="ChEBI" id="CHEBI:17790"/>
        <dbReference type="ChEBI" id="CHEBI:140522"/>
        <dbReference type="ChEBI" id="CHEBI:140523"/>
        <dbReference type="EC" id="3.1.1.11"/>
    </reaction>
</comment>
<dbReference type="GeneID" id="19275215"/>
<dbReference type="EMBL" id="KI912115">
    <property type="protein sequence ID" value="ETS78140.1"/>
    <property type="molecule type" value="Genomic_DNA"/>
</dbReference>
<dbReference type="STRING" id="1229662.W3WWB4"/>
<comment type="pathway">
    <text evidence="2">Glycan metabolism; pectin degradation; 2-dehydro-3-deoxy-D-gluconate from pectin: step 1/5.</text>
</comment>
<name>W3WWB4_PESFW</name>
<evidence type="ECO:0000256" key="5">
    <source>
        <dbReference type="ARBA" id="ARBA00022525"/>
    </source>
</evidence>
<dbReference type="OrthoDB" id="2019149at2759"/>
<dbReference type="GO" id="GO:0042545">
    <property type="term" value="P:cell wall modification"/>
    <property type="evidence" value="ECO:0007669"/>
    <property type="project" value="InterPro"/>
</dbReference>
<evidence type="ECO:0000313" key="12">
    <source>
        <dbReference type="EMBL" id="ETS78140.1"/>
    </source>
</evidence>
<protein>
    <recommendedName>
        <fullName evidence="4">pectinesterase</fullName>
        <ecNumber evidence="4">3.1.1.11</ecNumber>
    </recommendedName>
</protein>
<evidence type="ECO:0000313" key="13">
    <source>
        <dbReference type="Proteomes" id="UP000030651"/>
    </source>
</evidence>
<dbReference type="OMA" id="TIIWINS"/>
<dbReference type="PANTHER" id="PTHR31321">
    <property type="entry name" value="ACYL-COA THIOESTER HYDROLASE YBHC-RELATED"/>
    <property type="match status" value="1"/>
</dbReference>
<evidence type="ECO:0000256" key="10">
    <source>
        <dbReference type="SAM" id="SignalP"/>
    </source>
</evidence>
<feature type="chain" id="PRO_5011115052" description="pectinesterase" evidence="10">
    <location>
        <begin position="17"/>
        <end position="328"/>
    </location>
</feature>
<dbReference type="Pfam" id="PF01095">
    <property type="entry name" value="Pectinesterase"/>
    <property type="match status" value="1"/>
</dbReference>
<dbReference type="KEGG" id="pfy:PFICI_10202"/>
<dbReference type="Gene3D" id="2.160.20.10">
    <property type="entry name" value="Single-stranded right-handed beta-helix, Pectin lyase-like"/>
    <property type="match status" value="1"/>
</dbReference>
<dbReference type="GO" id="GO:0005576">
    <property type="term" value="C:extracellular region"/>
    <property type="evidence" value="ECO:0007669"/>
    <property type="project" value="UniProtKB-SubCell"/>
</dbReference>
<dbReference type="InParanoid" id="W3WWB4"/>
<evidence type="ECO:0000256" key="3">
    <source>
        <dbReference type="ARBA" id="ARBA00008891"/>
    </source>
</evidence>
<evidence type="ECO:0000256" key="7">
    <source>
        <dbReference type="ARBA" id="ARBA00022801"/>
    </source>
</evidence>
<dbReference type="SUPFAM" id="SSF51126">
    <property type="entry name" value="Pectin lyase-like"/>
    <property type="match status" value="1"/>
</dbReference>
<comment type="similarity">
    <text evidence="3">Belongs to the pectinesterase family.</text>
</comment>
<dbReference type="EC" id="3.1.1.11" evidence="4"/>
<dbReference type="GO" id="GO:0045490">
    <property type="term" value="P:pectin catabolic process"/>
    <property type="evidence" value="ECO:0007669"/>
    <property type="project" value="UniProtKB-UniPathway"/>
</dbReference>
<dbReference type="FunFam" id="2.160.20.10:FF:000014">
    <property type="entry name" value="Pectinesterase"/>
    <property type="match status" value="1"/>
</dbReference>
<evidence type="ECO:0000256" key="6">
    <source>
        <dbReference type="ARBA" id="ARBA00022729"/>
    </source>
</evidence>
<proteinExistence type="inferred from homology"/>
<keyword evidence="13" id="KW-1185">Reference proteome</keyword>
<evidence type="ECO:0000259" key="11">
    <source>
        <dbReference type="Pfam" id="PF01095"/>
    </source>
</evidence>
<dbReference type="UniPathway" id="UPA00545">
    <property type="reaction ID" value="UER00823"/>
</dbReference>
<dbReference type="eggNOG" id="ENOG502QSQ4">
    <property type="taxonomic scope" value="Eukaryota"/>
</dbReference>
<dbReference type="InterPro" id="IPR011050">
    <property type="entry name" value="Pectin_lyase_fold/virulence"/>
</dbReference>
<evidence type="ECO:0000256" key="4">
    <source>
        <dbReference type="ARBA" id="ARBA00013229"/>
    </source>
</evidence>
<sequence length="328" mass="34288">MKSVLASLGLVGLAVAESRTSAPSGCVTVSSSGGDYTTIQDAVDSFSTSSSEAQCIFINAGTYSEQVLVSARSAQMTIYGYTSDTSSYSGNKVTITSSLSQADGLSNDETATLRVKADNFKLYNVNVNNGYGSGSQAVALSAYAASGYYGVQLTGFQDTLLAQTGNQIYANSLIQGGTDFIFGQNAPAWFENVDLRVLTASSGYVTANGRSSSSGTSYYVFNNCDIAAASGNTVSSGAYYLGRPWGAYARVTFQNTAMSSVINSAGWAIWNTDDERTSNVEFDEYNNSGTGSEGTRASFATKLSSAVSISTVLGSSYSSAGYYDSSYM</sequence>
<dbReference type="Proteomes" id="UP000030651">
    <property type="component" value="Unassembled WGS sequence"/>
</dbReference>